<dbReference type="PANTHER" id="PTHR13793:SF107">
    <property type="entry name" value="BROMODOMAIN-CONTAINING PROTEIN HOMOLOG"/>
    <property type="match status" value="1"/>
</dbReference>
<keyword evidence="4 9" id="KW-0863">Zinc-finger</keyword>
<name>A0A9P3HHV6_9FUNG</name>
<dbReference type="SUPFAM" id="SSF47370">
    <property type="entry name" value="Bromodomain"/>
    <property type="match status" value="1"/>
</dbReference>
<dbReference type="InterPro" id="IPR001487">
    <property type="entry name" value="Bromodomain"/>
</dbReference>
<dbReference type="Gene3D" id="2.30.30.140">
    <property type="match status" value="1"/>
</dbReference>
<keyword evidence="17" id="KW-1185">Reference proteome</keyword>
<feature type="compositionally biased region" description="Polar residues" evidence="11">
    <location>
        <begin position="398"/>
        <end position="421"/>
    </location>
</feature>
<keyword evidence="2" id="KW-0479">Metal-binding</keyword>
<dbReference type="PROSITE" id="PS00028">
    <property type="entry name" value="ZINC_FINGER_C2H2_1"/>
    <property type="match status" value="1"/>
</dbReference>
<comment type="caution">
    <text evidence="16">The sequence shown here is derived from an EMBL/GenBank/DDBJ whole genome shotgun (WGS) entry which is preliminary data.</text>
</comment>
<dbReference type="Pfam" id="PF13831">
    <property type="entry name" value="PHD_2"/>
    <property type="match status" value="1"/>
</dbReference>
<feature type="coiled-coil region" evidence="10">
    <location>
        <begin position="1006"/>
        <end position="1033"/>
    </location>
</feature>
<evidence type="ECO:0000313" key="17">
    <source>
        <dbReference type="Proteomes" id="UP000827284"/>
    </source>
</evidence>
<dbReference type="Pfam" id="PF00855">
    <property type="entry name" value="PWWP"/>
    <property type="match status" value="1"/>
</dbReference>
<feature type="region of interest" description="Disordered" evidence="11">
    <location>
        <begin position="744"/>
        <end position="789"/>
    </location>
</feature>
<feature type="compositionally biased region" description="Basic and acidic residues" evidence="11">
    <location>
        <begin position="1415"/>
        <end position="1428"/>
    </location>
</feature>
<dbReference type="CDD" id="cd15670">
    <property type="entry name" value="ePHD_BRPF"/>
    <property type="match status" value="1"/>
</dbReference>
<dbReference type="InterPro" id="IPR011011">
    <property type="entry name" value="Znf_FYVE_PHD"/>
</dbReference>
<feature type="compositionally biased region" description="Acidic residues" evidence="11">
    <location>
        <begin position="1264"/>
        <end position="1274"/>
    </location>
</feature>
<dbReference type="InterPro" id="IPR000313">
    <property type="entry name" value="PWWP_dom"/>
</dbReference>
<dbReference type="InterPro" id="IPR050701">
    <property type="entry name" value="Histone_Mod_Regulator"/>
</dbReference>
<dbReference type="InterPro" id="IPR001965">
    <property type="entry name" value="Znf_PHD"/>
</dbReference>
<evidence type="ECO:0000256" key="8">
    <source>
        <dbReference type="PROSITE-ProRule" id="PRU00035"/>
    </source>
</evidence>
<feature type="compositionally biased region" description="Acidic residues" evidence="11">
    <location>
        <begin position="1230"/>
        <end position="1245"/>
    </location>
</feature>
<dbReference type="PROSITE" id="PS51805">
    <property type="entry name" value="EPHD"/>
    <property type="match status" value="1"/>
</dbReference>
<feature type="domain" description="PHD-type" evidence="13">
    <location>
        <begin position="534"/>
        <end position="584"/>
    </location>
</feature>
<keyword evidence="10" id="KW-0175">Coiled coil</keyword>
<evidence type="ECO:0000259" key="15">
    <source>
        <dbReference type="PROSITE" id="PS51805"/>
    </source>
</evidence>
<dbReference type="PROSITE" id="PS01359">
    <property type="entry name" value="ZF_PHD_1"/>
    <property type="match status" value="1"/>
</dbReference>
<evidence type="ECO:0000259" key="13">
    <source>
        <dbReference type="PROSITE" id="PS50016"/>
    </source>
</evidence>
<dbReference type="PROSITE" id="PS50014">
    <property type="entry name" value="BROMODOMAIN_2"/>
    <property type="match status" value="1"/>
</dbReference>
<dbReference type="GO" id="GO:0006325">
    <property type="term" value="P:chromatin organization"/>
    <property type="evidence" value="ECO:0007669"/>
    <property type="project" value="UniProtKB-ARBA"/>
</dbReference>
<feature type="region of interest" description="Disordered" evidence="11">
    <location>
        <begin position="1059"/>
        <end position="1151"/>
    </location>
</feature>
<evidence type="ECO:0000256" key="5">
    <source>
        <dbReference type="ARBA" id="ARBA00022833"/>
    </source>
</evidence>
<evidence type="ECO:0000256" key="6">
    <source>
        <dbReference type="ARBA" id="ARBA00023117"/>
    </source>
</evidence>
<organism evidence="16 17">
    <name type="scientific">Entomortierella parvispora</name>
    <dbReference type="NCBI Taxonomy" id="205924"/>
    <lineage>
        <taxon>Eukaryota</taxon>
        <taxon>Fungi</taxon>
        <taxon>Fungi incertae sedis</taxon>
        <taxon>Mucoromycota</taxon>
        <taxon>Mortierellomycotina</taxon>
        <taxon>Mortierellomycetes</taxon>
        <taxon>Mortierellales</taxon>
        <taxon>Mortierellaceae</taxon>
        <taxon>Entomortierella</taxon>
    </lineage>
</organism>
<feature type="region of interest" description="Disordered" evidence="11">
    <location>
        <begin position="61"/>
        <end position="119"/>
    </location>
</feature>
<feature type="compositionally biased region" description="Basic and acidic residues" evidence="11">
    <location>
        <begin position="162"/>
        <end position="175"/>
    </location>
</feature>
<feature type="compositionally biased region" description="Acidic residues" evidence="11">
    <location>
        <begin position="1324"/>
        <end position="1357"/>
    </location>
</feature>
<dbReference type="PRINTS" id="PR00503">
    <property type="entry name" value="BROMODOMAIN"/>
</dbReference>
<feature type="domain" description="PWWP" evidence="14">
    <location>
        <begin position="1529"/>
        <end position="1601"/>
    </location>
</feature>
<evidence type="ECO:0000256" key="2">
    <source>
        <dbReference type="ARBA" id="ARBA00022723"/>
    </source>
</evidence>
<dbReference type="Proteomes" id="UP000827284">
    <property type="component" value="Unassembled WGS sequence"/>
</dbReference>
<evidence type="ECO:0000256" key="9">
    <source>
        <dbReference type="PROSITE-ProRule" id="PRU00146"/>
    </source>
</evidence>
<evidence type="ECO:0000313" key="16">
    <source>
        <dbReference type="EMBL" id="GJJ76850.1"/>
    </source>
</evidence>
<evidence type="ECO:0000259" key="14">
    <source>
        <dbReference type="PROSITE" id="PS50812"/>
    </source>
</evidence>
<reference evidence="16" key="1">
    <citation type="submission" date="2021-11" db="EMBL/GenBank/DDBJ databases">
        <authorList>
            <person name="Herlambang A."/>
            <person name="Guo Y."/>
            <person name="Takashima Y."/>
            <person name="Nishizawa T."/>
        </authorList>
    </citation>
    <scope>NUCLEOTIDE SEQUENCE</scope>
    <source>
        <strain evidence="16">E1425</strain>
    </source>
</reference>
<feature type="compositionally biased region" description="Polar residues" evidence="11">
    <location>
        <begin position="1117"/>
        <end position="1143"/>
    </location>
</feature>
<evidence type="ECO:0000256" key="7">
    <source>
        <dbReference type="ARBA" id="ARBA00023242"/>
    </source>
</evidence>
<evidence type="ECO:0000256" key="10">
    <source>
        <dbReference type="SAM" id="Coils"/>
    </source>
</evidence>
<feature type="compositionally biased region" description="Low complexity" evidence="11">
    <location>
        <begin position="1275"/>
        <end position="1288"/>
    </location>
</feature>
<dbReference type="InterPro" id="IPR019786">
    <property type="entry name" value="Zinc_finger_PHD-type_CS"/>
</dbReference>
<feature type="compositionally biased region" description="Polar residues" evidence="11">
    <location>
        <begin position="1070"/>
        <end position="1080"/>
    </location>
</feature>
<keyword evidence="7" id="KW-0539">Nucleus</keyword>
<protein>
    <submittedName>
        <fullName evidence="16">NuA3 HAT complex component NTO1</fullName>
    </submittedName>
</protein>
<dbReference type="CDD" id="cd15492">
    <property type="entry name" value="PHD_BRPF_JADE_like"/>
    <property type="match status" value="1"/>
</dbReference>
<dbReference type="SUPFAM" id="SSF57903">
    <property type="entry name" value="FYVE/PHD zinc finger"/>
    <property type="match status" value="1"/>
</dbReference>
<dbReference type="Pfam" id="PF10513">
    <property type="entry name" value="EPL1"/>
    <property type="match status" value="1"/>
</dbReference>
<comment type="subcellular location">
    <subcellularLocation>
        <location evidence="1">Nucleus</location>
    </subcellularLocation>
</comment>
<keyword evidence="6 8" id="KW-0103">Bromodomain</keyword>
<evidence type="ECO:0000259" key="12">
    <source>
        <dbReference type="PROSITE" id="PS50014"/>
    </source>
</evidence>
<feature type="compositionally biased region" description="Low complexity" evidence="11">
    <location>
        <begin position="1253"/>
        <end position="1263"/>
    </location>
</feature>
<dbReference type="InterPro" id="IPR019542">
    <property type="entry name" value="Enhancer_polycomb-like_N"/>
</dbReference>
<evidence type="ECO:0000256" key="1">
    <source>
        <dbReference type="ARBA" id="ARBA00004123"/>
    </source>
</evidence>
<keyword evidence="3" id="KW-0677">Repeat</keyword>
<dbReference type="Gene3D" id="3.30.40.10">
    <property type="entry name" value="Zinc/RING finger domain, C3HC4 (zinc finger)"/>
    <property type="match status" value="2"/>
</dbReference>
<dbReference type="InterPro" id="IPR013083">
    <property type="entry name" value="Znf_RING/FYVE/PHD"/>
</dbReference>
<feature type="compositionally biased region" description="Polar residues" evidence="11">
    <location>
        <begin position="772"/>
        <end position="785"/>
    </location>
</feature>
<evidence type="ECO:0000256" key="4">
    <source>
        <dbReference type="ARBA" id="ARBA00022771"/>
    </source>
</evidence>
<dbReference type="SMART" id="SM00293">
    <property type="entry name" value="PWWP"/>
    <property type="match status" value="1"/>
</dbReference>
<evidence type="ECO:0000256" key="3">
    <source>
        <dbReference type="ARBA" id="ARBA00022737"/>
    </source>
</evidence>
<feature type="domain" description="PHD-type" evidence="15">
    <location>
        <begin position="588"/>
        <end position="706"/>
    </location>
</feature>
<feature type="region of interest" description="Disordered" evidence="11">
    <location>
        <begin position="215"/>
        <end position="279"/>
    </location>
</feature>
<keyword evidence="5" id="KW-0862">Zinc</keyword>
<dbReference type="PROSITE" id="PS50812">
    <property type="entry name" value="PWWP"/>
    <property type="match status" value="1"/>
</dbReference>
<feature type="region of interest" description="Disordered" evidence="11">
    <location>
        <begin position="393"/>
        <end position="431"/>
    </location>
</feature>
<accession>A0A9P3HHV6</accession>
<sequence>MPHNNPPAPPMPRLNAEEAEFWHAKVKAMPPSSPDFNCILPGCPNSYQTKQGLERHFTAIHLPKADEGPKHTRSAVRPATVQDDVPGRPPRSPAKRRRDSRSRRVRTGRKGRPPGSGMKARLLSLAQQDASGSLSGEHEFHHLQYPDHHTNHSLLASHPASSRHDHGEDEHKPREERSFVEFFPFLKTSVRLDIVDIRRAGLPLTLPGNILKPSKVASERDESSRMRSGSGMKVEEIEEGSRLSATGSALDSVQPMMDDPQAPQKASSNLLASTEPTIETDTTTDMDMEVIEDGDGEPSSDPDVFFDAKGFIDGDMDHSQRAAGSQDEQASNLPKAQIMDPKGVADDVTPMDVDETTTVTIEPTTTVKPTEHKDGEAASVASRIEQPATVRPSIADTLPSNGSATHSSYPNNVKQTHSALGTSLEPKTPMSLLPKSSFRLIPREDDDLEEYHLPTGHNIRYIEPTETELAERVEYDMDEQDELWLKELNAERRKQDLGDVSSSMFERIFDRLEKEWFDLTKNIPKPTENLPPEDSACNICDDGECENSNAIVFCDGCNLAVHQDCYGIPYIPEGQWLCRKCMLSPQMPVSCIFCPGEGGAFKQTTNNRWAHLLCASWIPEVGVANTVYMEPIDNIDKIPASRWKLTCYICKLRMGACIQCETKNCFRAFHVTCARKAHLYMKSKLSKVAHAGGEVLIYRAHCHKHTPRDHKADLDLAGAAALFANKNLKKKRRAKALILDDDSDDPDFDQSETETGSSRRKSKSGGDKAPKNTVTTQALGGSRTSKAALAHQKHYTPGAPLAPSYIVNRLVPFVSKLGVKATAQRKASALSFLYTICKYWSLKRESRRGAPLLKRLHLEPWTASASAHRQTEEEKAKKLQTQLLLRGDLEKVRMLAELVRKRERAKLKRQELQNRYLCKIMFPLKTILEDTLVELEKHDRQKFFAYPISAEEVKDYHDVIKNPICFQTMNEKLIAHKYQTVEEFADDARRIYRNCMTYNNADTPYYRAAARQSKLAEGLLKKAKEEYERLDIDPRTGFLAVPIDREIFTYNLVPFQKQGEEEQTMDDDSTSSTPVRSSPALTPRAKKKEIHLDSPKIPQVSGNTPRLTRAREAKLGNQPTATSPPQKAKQTLDQTSGFRSPSRAQKPMAPKLKTATLTRADMAKARQGVDDATRPKLDEEDELLERLKSKSKKSRSLAVNLQSRLKPSIVDKAVVIDKPAPKGWAYVVVEGEEDTTEGEDDEDDAAQPAGKVEAGSGSSAGAEADADADADAYEAEAGADANSGADVASESEAEDTDASSNESEGGQIPKGTAEDRTKSATTDNDFEDNDSPSEESAVDSDREDDVKDESEGEENQENDSASDKEGSEEGSSLVPEPLSNGNDRTDSDYDSQLGEDEEETITFGGEQQEDMAIGGKHEDKESVTEAKGYHKSLSADVEPPRKRQKRSVASLPEDDDLKDEPASSSTRRLRSSEAASTLPAHTGRSRRGSPGSQKDKAVVDIAAKRRRQTTAEGPVKRQKTERTGAPLPFGSLVWAKMDGFPWFPAELMNPKGSKVPEQVLEMKREGGGLHLVQFFDLNERGDRGRSWYWVMTSQVSPLGVDLEEDRKRIHLKTGWTPKRRKSVKLAYVDACQSKGVDSTAVMTE</sequence>
<dbReference type="GO" id="GO:0005634">
    <property type="term" value="C:nucleus"/>
    <property type="evidence" value="ECO:0007669"/>
    <property type="project" value="UniProtKB-SubCell"/>
</dbReference>
<dbReference type="GO" id="GO:0006357">
    <property type="term" value="P:regulation of transcription by RNA polymerase II"/>
    <property type="evidence" value="ECO:0007669"/>
    <property type="project" value="TreeGrafter"/>
</dbReference>
<dbReference type="EMBL" id="BQFW01000012">
    <property type="protein sequence ID" value="GJJ76850.1"/>
    <property type="molecule type" value="Genomic_DNA"/>
</dbReference>
<dbReference type="GO" id="GO:0008270">
    <property type="term" value="F:zinc ion binding"/>
    <property type="evidence" value="ECO:0007669"/>
    <property type="project" value="UniProtKB-KW"/>
</dbReference>
<dbReference type="Pfam" id="PF00439">
    <property type="entry name" value="Bromodomain"/>
    <property type="match status" value="1"/>
</dbReference>
<dbReference type="SMART" id="SM00249">
    <property type="entry name" value="PHD"/>
    <property type="match status" value="2"/>
</dbReference>
<feature type="region of interest" description="Disordered" evidence="11">
    <location>
        <begin position="1221"/>
        <end position="1524"/>
    </location>
</feature>
<dbReference type="CDD" id="cd05839">
    <property type="entry name" value="PWWP_BRPF"/>
    <property type="match status" value="1"/>
</dbReference>
<proteinExistence type="predicted"/>
<feature type="region of interest" description="Disordered" evidence="11">
    <location>
        <begin position="150"/>
        <end position="175"/>
    </location>
</feature>
<dbReference type="FunFam" id="3.30.40.10:FF:000007">
    <property type="entry name" value="Bromodomain containing 1, isoform CRA_b"/>
    <property type="match status" value="1"/>
</dbReference>
<feature type="compositionally biased region" description="Basic residues" evidence="11">
    <location>
        <begin position="93"/>
        <end position="112"/>
    </location>
</feature>
<feature type="compositionally biased region" description="Basic and acidic residues" evidence="11">
    <location>
        <begin position="61"/>
        <end position="70"/>
    </location>
</feature>
<dbReference type="SMART" id="SM00297">
    <property type="entry name" value="BROMO"/>
    <property type="match status" value="1"/>
</dbReference>
<dbReference type="FunFam" id="3.30.40.10:FF:000008">
    <property type="entry name" value="Bromodomain containing 1, isoform CRA_a"/>
    <property type="match status" value="1"/>
</dbReference>
<dbReference type="InterPro" id="IPR036427">
    <property type="entry name" value="Bromodomain-like_sf"/>
</dbReference>
<reference evidence="16" key="2">
    <citation type="journal article" date="2022" name="Microbiol. Resour. Announc.">
        <title>Whole-Genome Sequence of Entomortierella parvispora E1425, a Mucoromycotan Fungus Associated with Burkholderiaceae-Related Endosymbiotic Bacteria.</title>
        <authorList>
            <person name="Herlambang A."/>
            <person name="Guo Y."/>
            <person name="Takashima Y."/>
            <person name="Narisawa K."/>
            <person name="Ohta H."/>
            <person name="Nishizawa T."/>
        </authorList>
    </citation>
    <scope>NUCLEOTIDE SEQUENCE</scope>
    <source>
        <strain evidence="16">E1425</strain>
    </source>
</reference>
<gene>
    <name evidence="16" type="ORF">EMPS_09209</name>
</gene>
<dbReference type="PROSITE" id="PS50016">
    <property type="entry name" value="ZF_PHD_2"/>
    <property type="match status" value="1"/>
</dbReference>
<dbReference type="InterPro" id="IPR034732">
    <property type="entry name" value="EPHD"/>
</dbReference>
<dbReference type="Pfam" id="PF13832">
    <property type="entry name" value="zf-HC5HC2H_2"/>
    <property type="match status" value="1"/>
</dbReference>
<feature type="domain" description="Bromo" evidence="12">
    <location>
        <begin position="936"/>
        <end position="1006"/>
    </location>
</feature>
<dbReference type="InterPro" id="IPR019787">
    <property type="entry name" value="Znf_PHD-finger"/>
</dbReference>
<dbReference type="SUPFAM" id="SSF63748">
    <property type="entry name" value="Tudor/PWWP/MBT"/>
    <property type="match status" value="1"/>
</dbReference>
<evidence type="ECO:0000256" key="11">
    <source>
        <dbReference type="SAM" id="MobiDB-lite"/>
    </source>
</evidence>
<dbReference type="PANTHER" id="PTHR13793">
    <property type="entry name" value="PHD FINGER PROTEINS"/>
    <property type="match status" value="1"/>
</dbReference>
<dbReference type="Gene3D" id="1.20.920.10">
    <property type="entry name" value="Bromodomain-like"/>
    <property type="match status" value="1"/>
</dbReference>
<dbReference type="OrthoDB" id="20839at2759"/>
<dbReference type="InterPro" id="IPR013087">
    <property type="entry name" value="Znf_C2H2_type"/>
</dbReference>